<organism evidence="3 4">
    <name type="scientific">Steinernema hermaphroditum</name>
    <dbReference type="NCBI Taxonomy" id="289476"/>
    <lineage>
        <taxon>Eukaryota</taxon>
        <taxon>Metazoa</taxon>
        <taxon>Ecdysozoa</taxon>
        <taxon>Nematoda</taxon>
        <taxon>Chromadorea</taxon>
        <taxon>Rhabditida</taxon>
        <taxon>Tylenchina</taxon>
        <taxon>Panagrolaimomorpha</taxon>
        <taxon>Strongyloidoidea</taxon>
        <taxon>Steinernematidae</taxon>
        <taxon>Steinernema</taxon>
    </lineage>
</organism>
<evidence type="ECO:0000259" key="2">
    <source>
        <dbReference type="PROSITE" id="PS51837"/>
    </source>
</evidence>
<feature type="transmembrane region" description="Helical" evidence="1">
    <location>
        <begin position="36"/>
        <end position="57"/>
    </location>
</feature>
<evidence type="ECO:0000256" key="1">
    <source>
        <dbReference type="SAM" id="Phobius"/>
    </source>
</evidence>
<comment type="caution">
    <text evidence="3">The sequence shown here is derived from an EMBL/GenBank/DDBJ whole genome shotgun (WGS) entry which is preliminary data.</text>
</comment>
<dbReference type="Pfam" id="PF10601">
    <property type="entry name" value="zf-LITAF-like"/>
    <property type="match status" value="1"/>
</dbReference>
<proteinExistence type="predicted"/>
<keyword evidence="4" id="KW-1185">Reference proteome</keyword>
<dbReference type="EMBL" id="JAUCMV010000002">
    <property type="protein sequence ID" value="KAK0418401.1"/>
    <property type="molecule type" value="Genomic_DNA"/>
</dbReference>
<gene>
    <name evidence="3" type="ORF">QR680_013537</name>
</gene>
<evidence type="ECO:0000313" key="4">
    <source>
        <dbReference type="Proteomes" id="UP001175271"/>
    </source>
</evidence>
<dbReference type="PROSITE" id="PS51837">
    <property type="entry name" value="LITAF"/>
    <property type="match status" value="1"/>
</dbReference>
<keyword evidence="1" id="KW-0472">Membrane</keyword>
<dbReference type="InterPro" id="IPR006629">
    <property type="entry name" value="LITAF"/>
</dbReference>
<keyword evidence="1" id="KW-0812">Transmembrane</keyword>
<evidence type="ECO:0000313" key="3">
    <source>
        <dbReference type="EMBL" id="KAK0418401.1"/>
    </source>
</evidence>
<name>A0AA39I5V8_9BILA</name>
<protein>
    <recommendedName>
        <fullName evidence="2">LITAF domain-containing protein</fullName>
    </recommendedName>
</protein>
<sequence>MIAAVPCGMGPAPIATVCQACRRKVVTTVIRRRNNMFWLVMVLLYFILGIFVLFFFCCDWMMEMHHICPSCGVLIGVFQIRCVCGPRT</sequence>
<dbReference type="AlphaFoldDB" id="A0AA39I5V8"/>
<dbReference type="SMART" id="SM00714">
    <property type="entry name" value="LITAF"/>
    <property type="match status" value="1"/>
</dbReference>
<reference evidence="3" key="1">
    <citation type="submission" date="2023-06" db="EMBL/GenBank/DDBJ databases">
        <title>Genomic analysis of the entomopathogenic nematode Steinernema hermaphroditum.</title>
        <authorList>
            <person name="Schwarz E.M."/>
            <person name="Heppert J.K."/>
            <person name="Baniya A."/>
            <person name="Schwartz H.T."/>
            <person name="Tan C.-H."/>
            <person name="Antoshechkin I."/>
            <person name="Sternberg P.W."/>
            <person name="Goodrich-Blair H."/>
            <person name="Dillman A.R."/>
        </authorList>
    </citation>
    <scope>NUCLEOTIDE SEQUENCE</scope>
    <source>
        <strain evidence="3">PS9179</strain>
        <tissue evidence="3">Whole animal</tissue>
    </source>
</reference>
<feature type="domain" description="LITAF" evidence="2">
    <location>
        <begin position="1"/>
        <end position="80"/>
    </location>
</feature>
<keyword evidence="1" id="KW-1133">Transmembrane helix</keyword>
<accession>A0AA39I5V8</accession>
<dbReference type="Proteomes" id="UP001175271">
    <property type="component" value="Unassembled WGS sequence"/>
</dbReference>